<comment type="caution">
    <text evidence="1">The sequence shown here is derived from an EMBL/GenBank/DDBJ whole genome shotgun (WGS) entry which is preliminary data.</text>
</comment>
<proteinExistence type="predicted"/>
<organism evidence="1 2">
    <name type="scientific">Choristoneura fumiferana</name>
    <name type="common">Spruce budworm moth</name>
    <name type="synonym">Archips fumiferana</name>
    <dbReference type="NCBI Taxonomy" id="7141"/>
    <lineage>
        <taxon>Eukaryota</taxon>
        <taxon>Metazoa</taxon>
        <taxon>Ecdysozoa</taxon>
        <taxon>Arthropoda</taxon>
        <taxon>Hexapoda</taxon>
        <taxon>Insecta</taxon>
        <taxon>Pterygota</taxon>
        <taxon>Neoptera</taxon>
        <taxon>Endopterygota</taxon>
        <taxon>Lepidoptera</taxon>
        <taxon>Glossata</taxon>
        <taxon>Ditrysia</taxon>
        <taxon>Tortricoidea</taxon>
        <taxon>Tortricidae</taxon>
        <taxon>Tortricinae</taxon>
        <taxon>Choristoneura</taxon>
    </lineage>
</organism>
<keyword evidence="2" id="KW-1185">Reference proteome</keyword>
<dbReference type="EMBL" id="CM046103">
    <property type="protein sequence ID" value="KAI8427951.1"/>
    <property type="molecule type" value="Genomic_DNA"/>
</dbReference>
<accession>A0ACC0JVB0</accession>
<evidence type="ECO:0000313" key="2">
    <source>
        <dbReference type="Proteomes" id="UP001064048"/>
    </source>
</evidence>
<name>A0ACC0JVB0_CHOFU</name>
<dbReference type="Proteomes" id="UP001064048">
    <property type="component" value="Chromosome 3"/>
</dbReference>
<reference evidence="1 2" key="1">
    <citation type="journal article" date="2022" name="Genome Biol. Evol.">
        <title>The Spruce Budworm Genome: Reconstructing the Evolutionary History of Antifreeze Proteins.</title>
        <authorList>
            <person name="Beliveau C."/>
            <person name="Gagne P."/>
            <person name="Picq S."/>
            <person name="Vernygora O."/>
            <person name="Keeling C.I."/>
            <person name="Pinkney K."/>
            <person name="Doucet D."/>
            <person name="Wen F."/>
            <person name="Johnston J.S."/>
            <person name="Maaroufi H."/>
            <person name="Boyle B."/>
            <person name="Laroche J."/>
            <person name="Dewar K."/>
            <person name="Juretic N."/>
            <person name="Blackburn G."/>
            <person name="Nisole A."/>
            <person name="Brunet B."/>
            <person name="Brandao M."/>
            <person name="Lumley L."/>
            <person name="Duan J."/>
            <person name="Quan G."/>
            <person name="Lucarotti C.J."/>
            <person name="Roe A.D."/>
            <person name="Sperling F.A.H."/>
            <person name="Levesque R.C."/>
            <person name="Cusson M."/>
        </authorList>
    </citation>
    <scope>NUCLEOTIDE SEQUENCE [LARGE SCALE GENOMIC DNA]</scope>
    <source>
        <strain evidence="1">Glfc:IPQL:Cfum</strain>
    </source>
</reference>
<sequence>MDLQTSHLAAALMSGSNAYTNNTLPEPLTKSGPEDKNDKLIENQKETEDEKEDIGSGEEFTDEESETQAGSKSTPGRGVTLQMLLAEKMLEPGNAAMTIEYLRIINPDKRSGCGWASVKYKGKKLDTIKATYLRKKQLQRENMHTDECPPEPPPQRIVMKHNSVPNRMMQHDANMLIEAVSFSSVGKVQPFLVSVSSNACLILDIHCHLKKQEVYGYLAGTWDLNSHIELEIQMEIEKLGLTLLGWYHSHPTNPAMPSLRDCDNQLEYQIKMRGPSEISYIPCIGVICSPYNPESPVLESSLTCFWVMSPPEQRPTEYPRPLLLQYSMIHDSHLSTHAMEQIKNSIKYYFTYPDDTCVDFKESFKPDITYLDKLKCTLTPKFPREQSDGLLWHFIRDELGCSSEHDDKMDLDALLAVPQPIPVSKPNQSTSIPNFPSVSTLQQMVSRPAGVPPINVSSSLGSGSPHKFETPPLNIPLMPTSSKSSKSNTPSLQSSYPTGLDMLTSMALGLGTSNMPLPMGASSLESLAAANSLLTGLSPGMSSSLAASLASGKLPDPPSYAASLHNLTSSIGSYDKTPTSTSTSTTSAAPIPASIASNLMMSSADIANALFSASKYSSAGILGIPDPMSKSTLAANNMFLSPSLMKMQESLMKPLSSSSPISTRVGLDQSPLMKSPHDLIKGSKDYLPPDFGSIGKGKSDIPLDQMKLSEKSTSSKVETSKSDNLDPQATDFSMPSRVGGESFLNQMLELTKKTTMTDYLDYSQPLKLSKSDELSAPAPSQSYSNPGSIVDTITQVAMGNYAGHDEPLDYGKEQDYSTTQSDGHVFRPQSPRTAQETKGWNLFQEIPVKTESGSMASSEWIDVSVKFLKLLAYIMVFAVVLGAAVVAKGTLLFITSQLQKDRQITHCNKALALDQQFITVLPLEERIAWLWAILIVFGAPEIGIFLRSVRICFFKTAKKPSRTQFLVALFVDTVQTIGIAILLLLILPELDVVKGAMLMNALCVVPGLLNAVTRDRNDPRYIIKLVLDVLAISAQVTAFFVWPLLDGTPVLWMTSAAAVMISLGWWENYVNADLNTSYYVGREMAWIWLLWLVSQAWITFHAWMPRCERLAATDKLFAKPWYSGPLIDQCLLMNRTKDNENELQFDDLKDSDDSTVMSFEKPAAHLIHPSDNVTRIYICATMWHETKDEMMEFLKSIFRLDAHQCEQRLAQKYFNIVSPDYYELEAHIFMDDAFEVSDHSNEDSQVNRFVRCLVETIDEAASEVHTANIKLRSPKKFPAPYGGRLVWTLPGKNKLICHLKDKTKIRHRKRWSQVMYMYYFLGHRLMDLQIPLERKEVIAENTYLLALDGDIDFQPSAVTLLIDLMKKDKNLGAACGRIHPVGSGFMAWYQMFEYAIGHWLQKATEHMIGCVLCSPGCFSLFRGKALMDDNVMKKYTLTSHEARHYVQYDQGEDRWLCTLLLQRGYRVEYSAASDAYTHCPEQFGEFYNQRRRWVPSTMANIFDLLADSKRTVQMMLMVGTVLGPGTIFLMMIGAMNAITGMSMGNALLLNLIPVVIFITVCLTCKSEIQEIEQENKEAEEAKKKMDTQTVRKMFGSSDETSGTMEMSVAGLFKCMCCTNPKDHKEDLHLLQIAHSLEKLEKRLDSLGAHTEAPEPAPPRRRSSLRLRETLSLLPEYAESDLSTDIPKEERDDLINPYWIEDPDVKKGEVDFLTTAEIQFWKDLIDTYLRPIDEDREEQITINRDYLMLEPIGSLFLIFFGSVMLVQFTGMLFHRMGTLTHLLSTVKLDWYLTKSPNELTQHAMVENRAFKFISEVQQLNTDEMEGRGVDNTHVSRRKTIFNLERRRTAKQNVVNLETNFEKRLSTVIQNPDMLARLPSLGSTTAARRLTLRALQTRRDSVVAERRRSQSQLQLARDSQAMPRQDLGRPSTSGAYVNQSYEPAFDSDEDSPRPPRRSTVRFREMYNN</sequence>
<protein>
    <submittedName>
        <fullName evidence="1">Uncharacterized protein</fullName>
    </submittedName>
</protein>
<gene>
    <name evidence="1" type="ORF">MSG28_002272</name>
</gene>
<evidence type="ECO:0000313" key="1">
    <source>
        <dbReference type="EMBL" id="KAI8427951.1"/>
    </source>
</evidence>